<proteinExistence type="predicted"/>
<dbReference type="GO" id="GO:0006865">
    <property type="term" value="P:amino acid transport"/>
    <property type="evidence" value="ECO:0007669"/>
    <property type="project" value="InterPro"/>
</dbReference>
<dbReference type="InterPro" id="IPR028082">
    <property type="entry name" value="Peripla_BP_I"/>
</dbReference>
<dbReference type="SUPFAM" id="SSF53822">
    <property type="entry name" value="Periplasmic binding protein-like I"/>
    <property type="match status" value="1"/>
</dbReference>
<dbReference type="PRINTS" id="PR00337">
    <property type="entry name" value="LEUILEVALBP"/>
</dbReference>
<dbReference type="CDD" id="cd06355">
    <property type="entry name" value="PBP1_FmdD-like"/>
    <property type="match status" value="1"/>
</dbReference>
<organism evidence="1 2">
    <name type="scientific">Candidatus Manganitrophus noduliformans</name>
    <dbReference type="NCBI Taxonomy" id="2606439"/>
    <lineage>
        <taxon>Bacteria</taxon>
        <taxon>Pseudomonadati</taxon>
        <taxon>Nitrospirota</taxon>
        <taxon>Nitrospiria</taxon>
        <taxon>Candidatus Troglogloeales</taxon>
        <taxon>Candidatus Manganitrophaceae</taxon>
        <taxon>Candidatus Manganitrophus</taxon>
    </lineage>
</organism>
<dbReference type="InterPro" id="IPR017777">
    <property type="entry name" value="ABC_urea-bd_UrtA"/>
</dbReference>
<dbReference type="NCBIfam" id="TIGR03407">
    <property type="entry name" value="urea_ABC_UrtA"/>
    <property type="match status" value="1"/>
</dbReference>
<dbReference type="EMBL" id="VTOW01000001">
    <property type="protein sequence ID" value="NKE69653.1"/>
    <property type="molecule type" value="Genomic_DNA"/>
</dbReference>
<name>A0A7X6I9N2_9BACT</name>
<reference evidence="1 2" key="1">
    <citation type="journal article" date="2020" name="Nature">
        <title>Bacterial chemolithoautotrophy via manganese oxidation.</title>
        <authorList>
            <person name="Yu H."/>
            <person name="Leadbetter J.R."/>
        </authorList>
    </citation>
    <scope>NUCLEOTIDE SEQUENCE [LARGE SCALE GENOMIC DNA]</scope>
    <source>
        <strain evidence="1 2">Mn-1</strain>
    </source>
</reference>
<dbReference type="AlphaFoldDB" id="A0A7X6I9N2"/>
<dbReference type="Gene3D" id="3.40.50.2300">
    <property type="match status" value="2"/>
</dbReference>
<evidence type="ECO:0000313" key="1">
    <source>
        <dbReference type="EMBL" id="NKE69653.1"/>
    </source>
</evidence>
<evidence type="ECO:0000313" key="2">
    <source>
        <dbReference type="Proteomes" id="UP000534783"/>
    </source>
</evidence>
<dbReference type="PANTHER" id="PTHR47628:SF1">
    <property type="entry name" value="ALIPHATIC AMIDASE EXPRESSION-REGULATING PROTEIN"/>
    <property type="match status" value="1"/>
</dbReference>
<protein>
    <submittedName>
        <fullName evidence="1">Urea ABC transporter substrate-binding protein</fullName>
    </submittedName>
</protein>
<dbReference type="Pfam" id="PF13433">
    <property type="entry name" value="Peripla_BP_5"/>
    <property type="match status" value="1"/>
</dbReference>
<dbReference type="PANTHER" id="PTHR47628">
    <property type="match status" value="1"/>
</dbReference>
<sequence>MVGEKKSTEGVKTKRRYLKPTLFGLLVLLAVGVVGTFAAREVANAAGEEKPPIKIGILHSLSGTMAISEQSIKDIMMMGIEEINAKGGVLGRKIEPIVEDPASNWDLFAEKAKKLLVQDKVPVIFGCWTSVSRKSVLPVVEKNNGLLFYPVQYEGEECSRNIIYTGASVNQQAVPAVEYFLSKEGGEKKKFYLLGTDYVYPRTTNKILRAMLLKKGIAEKDIMEEYTPFHHQDYQTIVAKIKRFCAGGKAAVINTVNGDSNVPLFKELANTGVKADECPVMSFSVAEDELRGLDTKPLVGHLAAWNYFQSVSTPENKELVKKFKAFAKKNNLPGGASRVVDDPMFWGYNGLYLWKAAVEKAGSTDVDAVLKAYPGLEVQTAAGKIVADTRNHHTAKPVYIGRILANGQFEIIWQSKGLVTPEPWSEYTYPDRQCDWSKGGKGSFDMKGGQKVFLDPSAMPIEPM</sequence>
<dbReference type="InterPro" id="IPR000709">
    <property type="entry name" value="Leu_Ile_Val-bd"/>
</dbReference>
<dbReference type="RefSeq" id="WP_168057946.1">
    <property type="nucleotide sequence ID" value="NZ_VTOW01000001.1"/>
</dbReference>
<comment type="caution">
    <text evidence="1">The sequence shown here is derived from an EMBL/GenBank/DDBJ whole genome shotgun (WGS) entry which is preliminary data.</text>
</comment>
<dbReference type="Proteomes" id="UP000534783">
    <property type="component" value="Unassembled WGS sequence"/>
</dbReference>
<accession>A0A7X6I9N2</accession>
<gene>
    <name evidence="1" type="primary">urtA</name>
    <name evidence="1" type="ORF">MNODULE_02690</name>
</gene>
<keyword evidence="2" id="KW-1185">Reference proteome</keyword>